<name>A0ABZ2FFZ2_9MICO</name>
<evidence type="ECO:0008006" key="4">
    <source>
        <dbReference type="Google" id="ProtNLM"/>
    </source>
</evidence>
<reference evidence="2 3" key="1">
    <citation type="submission" date="2022-09" db="EMBL/GenBank/DDBJ databases">
        <title>Complete genome sequence of Janibacter terrae strain COS04-44, PCL-degrading bacteria isolated from oil spilled coast.</title>
        <authorList>
            <person name="Park H."/>
            <person name="Kim J.Y."/>
            <person name="An S.H."/>
            <person name="Lee C.M."/>
            <person name="Weon H.-Y."/>
        </authorList>
    </citation>
    <scope>NUCLEOTIDE SEQUENCE [LARGE SCALE GENOMIC DNA]</scope>
    <source>
        <strain evidence="2 3">COS04-44</strain>
    </source>
</reference>
<organism evidence="2 3">
    <name type="scientific">Janibacter terrae</name>
    <dbReference type="NCBI Taxonomy" id="103817"/>
    <lineage>
        <taxon>Bacteria</taxon>
        <taxon>Bacillati</taxon>
        <taxon>Actinomycetota</taxon>
        <taxon>Actinomycetes</taxon>
        <taxon>Micrococcales</taxon>
        <taxon>Intrasporangiaceae</taxon>
        <taxon>Janibacter</taxon>
    </lineage>
</organism>
<feature type="region of interest" description="Disordered" evidence="1">
    <location>
        <begin position="1"/>
        <end position="37"/>
    </location>
</feature>
<gene>
    <name evidence="2" type="ORF">N5P18_15625</name>
</gene>
<sequence>MSDFEKCPVCGSGLETEPVRSGSEPGEANDRSTRQVCPNGCHESLAWIDAREVRDAGME</sequence>
<dbReference type="Proteomes" id="UP001381003">
    <property type="component" value="Chromosome"/>
</dbReference>
<protein>
    <recommendedName>
        <fullName evidence="4">Restriction alleviation protein, Lar family</fullName>
    </recommendedName>
</protein>
<evidence type="ECO:0000256" key="1">
    <source>
        <dbReference type="SAM" id="MobiDB-lite"/>
    </source>
</evidence>
<evidence type="ECO:0000313" key="3">
    <source>
        <dbReference type="Proteomes" id="UP001381003"/>
    </source>
</evidence>
<dbReference type="RefSeq" id="WP_169701872.1">
    <property type="nucleotide sequence ID" value="NZ_CP104874.1"/>
</dbReference>
<dbReference type="EMBL" id="CP104874">
    <property type="protein sequence ID" value="WWF05072.1"/>
    <property type="molecule type" value="Genomic_DNA"/>
</dbReference>
<keyword evidence="3" id="KW-1185">Reference proteome</keyword>
<proteinExistence type="predicted"/>
<evidence type="ECO:0000313" key="2">
    <source>
        <dbReference type="EMBL" id="WWF05072.1"/>
    </source>
</evidence>
<accession>A0ABZ2FFZ2</accession>